<gene>
    <name evidence="8" type="ORF">G8W61_004357</name>
</gene>
<reference evidence="8" key="1">
    <citation type="journal article" date="2018" name="Genome Biol.">
        <title>SKESA: strategic k-mer extension for scrupulous assemblies.</title>
        <authorList>
            <person name="Souvorov A."/>
            <person name="Agarwala R."/>
            <person name="Lipman D.J."/>
        </authorList>
    </citation>
    <scope>NUCLEOTIDE SEQUENCE</scope>
    <source>
        <strain evidence="8">MA.CK_94/00001630</strain>
    </source>
</reference>
<dbReference type="SUPFAM" id="SSF51905">
    <property type="entry name" value="FAD/NAD(P)-binding domain"/>
    <property type="match status" value="2"/>
</dbReference>
<evidence type="ECO:0000256" key="7">
    <source>
        <dbReference type="ARBA" id="ARBA00023002"/>
    </source>
</evidence>
<keyword evidence="8" id="KW-0503">Monooxygenase</keyword>
<dbReference type="InterPro" id="IPR036188">
    <property type="entry name" value="FAD/NAD-bd_sf"/>
</dbReference>
<sequence length="414" mass="47761">MIHKIIGVGAGPNNLSIFALTKKISREKFLILEKNDSIKWHQGMMIDNATLQNNIAKDLVTLADPTSEYSILNYLHENKRIYEFISNNNRFYRREYEDYLRWVAGKLNNIKYDENVNNIKDKNDHYEIITDKDVYKAYNVCIAVGRQEYIPESFNGVVDNKIIFHSCNYLYNKETLKNKNVLIVGGGQSAAEIFLDLIKGECIPKSITWVSRRYNLLQINESCFDNYLYTPSYVSYFLNLDKEAKDFLLKSQKMTSDGINPETLDEVYAFLYKNKLINGDKIEVNFHMSSEVIFENITKDNVNVIVRSNITKSERTVTVDATILCTGYVQNKTPDILKELSSSSSNYDDFVYYNDYSVKKNENGKIYLINAGVNHFGVSDPNISLCAWRSSIIVNSIFGQEIYKTPQYMDSILC</sequence>
<dbReference type="EMBL" id="DAAXRP010000018">
    <property type="protein sequence ID" value="HAG2284001.1"/>
    <property type="molecule type" value="Genomic_DNA"/>
</dbReference>
<comment type="pathway">
    <text evidence="2">Siderophore biosynthesis.</text>
</comment>
<organism evidence="8">
    <name type="scientific">Salmonella enterica</name>
    <name type="common">Salmonella choleraesuis</name>
    <dbReference type="NCBI Taxonomy" id="28901"/>
    <lineage>
        <taxon>Bacteria</taxon>
        <taxon>Pseudomonadati</taxon>
        <taxon>Pseudomonadota</taxon>
        <taxon>Gammaproteobacteria</taxon>
        <taxon>Enterobacterales</taxon>
        <taxon>Enterobacteriaceae</taxon>
        <taxon>Salmonella</taxon>
    </lineage>
</organism>
<evidence type="ECO:0000256" key="2">
    <source>
        <dbReference type="ARBA" id="ARBA00004924"/>
    </source>
</evidence>
<keyword evidence="6" id="KW-0521">NADP</keyword>
<keyword evidence="4" id="KW-0285">Flavoprotein</keyword>
<dbReference type="AlphaFoldDB" id="A0A759YRQ1"/>
<dbReference type="Gene3D" id="3.50.50.60">
    <property type="entry name" value="FAD/NAD(P)-binding domain"/>
    <property type="match status" value="1"/>
</dbReference>
<comment type="similarity">
    <text evidence="3">Belongs to the lysine N(6)-hydroxylase/L-ornithine N(5)-oxygenase family.</text>
</comment>
<reference evidence="8" key="2">
    <citation type="submission" date="2020-02" db="EMBL/GenBank/DDBJ databases">
        <authorList>
            <consortium name="NCBI Pathogen Detection Project"/>
        </authorList>
    </citation>
    <scope>NUCLEOTIDE SEQUENCE</scope>
    <source>
        <strain evidence="8">MA.CK_94/00001630</strain>
    </source>
</reference>
<dbReference type="GO" id="GO:0004497">
    <property type="term" value="F:monooxygenase activity"/>
    <property type="evidence" value="ECO:0007669"/>
    <property type="project" value="UniProtKB-KW"/>
</dbReference>
<evidence type="ECO:0000256" key="6">
    <source>
        <dbReference type="ARBA" id="ARBA00022857"/>
    </source>
</evidence>
<evidence type="ECO:0000256" key="1">
    <source>
        <dbReference type="ARBA" id="ARBA00001974"/>
    </source>
</evidence>
<comment type="cofactor">
    <cofactor evidence="1">
        <name>FAD</name>
        <dbReference type="ChEBI" id="CHEBI:57692"/>
    </cofactor>
</comment>
<evidence type="ECO:0000256" key="3">
    <source>
        <dbReference type="ARBA" id="ARBA00007588"/>
    </source>
</evidence>
<dbReference type="PANTHER" id="PTHR42802">
    <property type="entry name" value="MONOOXYGENASE"/>
    <property type="match status" value="1"/>
</dbReference>
<keyword evidence="5" id="KW-0274">FAD</keyword>
<proteinExistence type="inferred from homology"/>
<dbReference type="InterPro" id="IPR025700">
    <property type="entry name" value="Lys/Orn_oxygenase"/>
</dbReference>
<evidence type="ECO:0000256" key="5">
    <source>
        <dbReference type="ARBA" id="ARBA00022827"/>
    </source>
</evidence>
<keyword evidence="7" id="KW-0560">Oxidoreductase</keyword>
<dbReference type="Pfam" id="PF13434">
    <property type="entry name" value="Lys_Orn_oxgnase"/>
    <property type="match status" value="1"/>
</dbReference>
<evidence type="ECO:0000313" key="8">
    <source>
        <dbReference type="EMBL" id="HAG2284001.1"/>
    </source>
</evidence>
<evidence type="ECO:0000256" key="4">
    <source>
        <dbReference type="ARBA" id="ARBA00022630"/>
    </source>
</evidence>
<comment type="caution">
    <text evidence="8">The sequence shown here is derived from an EMBL/GenBank/DDBJ whole genome shotgun (WGS) entry which is preliminary data.</text>
</comment>
<name>A0A759YRQ1_SALER</name>
<dbReference type="PANTHER" id="PTHR42802:SF1">
    <property type="entry name" value="L-ORNITHINE N(5)-MONOOXYGENASE"/>
    <property type="match status" value="1"/>
</dbReference>
<accession>A0A759YRQ1</accession>
<protein>
    <submittedName>
        <fullName evidence="8">SidA/IucD/PvdA family monooxygenase</fullName>
    </submittedName>
</protein>